<organism evidence="2 3">
    <name type="scientific">Terriglobus aquaticus</name>
    <dbReference type="NCBI Taxonomy" id="940139"/>
    <lineage>
        <taxon>Bacteria</taxon>
        <taxon>Pseudomonadati</taxon>
        <taxon>Acidobacteriota</taxon>
        <taxon>Terriglobia</taxon>
        <taxon>Terriglobales</taxon>
        <taxon>Acidobacteriaceae</taxon>
        <taxon>Terriglobus</taxon>
    </lineage>
</organism>
<dbReference type="NCBIfam" id="TIGR02914">
    <property type="entry name" value="EpsI_fam"/>
    <property type="match status" value="1"/>
</dbReference>
<dbReference type="EMBL" id="JBJYXY010000001">
    <property type="protein sequence ID" value="MFN2974772.1"/>
    <property type="molecule type" value="Genomic_DNA"/>
</dbReference>
<dbReference type="RefSeq" id="WP_263413673.1">
    <property type="nucleotide sequence ID" value="NZ_BAABBH010000001.1"/>
</dbReference>
<dbReference type="Pfam" id="PF11984">
    <property type="entry name" value="DUF3485"/>
    <property type="match status" value="1"/>
</dbReference>
<dbReference type="Proteomes" id="UP001634747">
    <property type="component" value="Unassembled WGS sequence"/>
</dbReference>
<evidence type="ECO:0000313" key="3">
    <source>
        <dbReference type="Proteomes" id="UP001634747"/>
    </source>
</evidence>
<gene>
    <name evidence="2" type="primary">epsI</name>
    <name evidence="2" type="ORF">ACK2TP_03275</name>
</gene>
<evidence type="ECO:0000313" key="2">
    <source>
        <dbReference type="EMBL" id="MFN2974772.1"/>
    </source>
</evidence>
<feature type="domain" description="Methanolan biosynthesis EpsI" evidence="1">
    <location>
        <begin position="8"/>
        <end position="212"/>
    </location>
</feature>
<keyword evidence="3" id="KW-1185">Reference proteome</keyword>
<accession>A0ABW9KGA8</accession>
<comment type="caution">
    <text evidence="2">The sequence shown here is derived from an EMBL/GenBank/DDBJ whole genome shotgun (WGS) entry which is preliminary data.</text>
</comment>
<name>A0ABW9KGA8_9BACT</name>
<dbReference type="InterPro" id="IPR014263">
    <property type="entry name" value="Methanolan_biosynth_EpsI"/>
</dbReference>
<proteinExistence type="predicted"/>
<evidence type="ECO:0000259" key="1">
    <source>
        <dbReference type="Pfam" id="PF11984"/>
    </source>
</evidence>
<sequence>MKSTKLWTVVALLLLTLVLIKLRGDTDRTPPSQPLAQLPSDLNGWTGHDIAIPQEQLDILGKGVFLNRLYQGGNTPGQSATVGLFIGYFPTQRSGQSIHSPQNCLPGAGWNFDSSGTTELHDVSGTDRVGEYVISNGALRQEVLYWYRSHGSNIANDYAAKFHMLRDSILYGRTDAALIRVITPVVPGEPLSAAHDRAVHFTEQLLPLLPAYIPN</sequence>
<reference evidence="2 3" key="1">
    <citation type="submission" date="2024-12" db="EMBL/GenBank/DDBJ databases">
        <authorList>
            <person name="Lee Y."/>
        </authorList>
    </citation>
    <scope>NUCLEOTIDE SEQUENCE [LARGE SCALE GENOMIC DNA]</scope>
    <source>
        <strain evidence="2 3">03SUJ4</strain>
    </source>
</reference>
<protein>
    <submittedName>
        <fullName evidence="2">Exosortase C-terminal domain/associated protein EpsI</fullName>
    </submittedName>
</protein>